<name>A0A0K1PI93_9BACT</name>
<evidence type="ECO:0000313" key="2">
    <source>
        <dbReference type="Proteomes" id="UP000055590"/>
    </source>
</evidence>
<organism evidence="1 2">
    <name type="scientific">Vulgatibacter incomptus</name>
    <dbReference type="NCBI Taxonomy" id="1391653"/>
    <lineage>
        <taxon>Bacteria</taxon>
        <taxon>Pseudomonadati</taxon>
        <taxon>Myxococcota</taxon>
        <taxon>Myxococcia</taxon>
        <taxon>Myxococcales</taxon>
        <taxon>Cystobacterineae</taxon>
        <taxon>Vulgatibacteraceae</taxon>
        <taxon>Vulgatibacter</taxon>
    </lineage>
</organism>
<proteinExistence type="predicted"/>
<dbReference type="EMBL" id="CP012332">
    <property type="protein sequence ID" value="AKU93240.1"/>
    <property type="molecule type" value="Genomic_DNA"/>
</dbReference>
<gene>
    <name evidence="1" type="ORF">AKJ08_3627</name>
</gene>
<dbReference type="AlphaFoldDB" id="A0A0K1PI93"/>
<keyword evidence="2" id="KW-1185">Reference proteome</keyword>
<reference evidence="1 2" key="1">
    <citation type="submission" date="2015-08" db="EMBL/GenBank/DDBJ databases">
        <authorList>
            <person name="Babu N.S."/>
            <person name="Beckwith C.J."/>
            <person name="Beseler K.G."/>
            <person name="Brison A."/>
            <person name="Carone J.V."/>
            <person name="Caskin T.P."/>
            <person name="Diamond M."/>
            <person name="Durham M.E."/>
            <person name="Foxe J.M."/>
            <person name="Go M."/>
            <person name="Henderson B.A."/>
            <person name="Jones I.B."/>
            <person name="McGettigan J.A."/>
            <person name="Micheletti S.J."/>
            <person name="Nasrallah M.E."/>
            <person name="Ortiz D."/>
            <person name="Piller C.R."/>
            <person name="Privatt S.R."/>
            <person name="Schneider S.L."/>
            <person name="Sharp S."/>
            <person name="Smith T.C."/>
            <person name="Stanton J.D."/>
            <person name="Ullery H.E."/>
            <person name="Wilson R.J."/>
            <person name="Serrano M.G."/>
            <person name="Buck G."/>
            <person name="Lee V."/>
            <person name="Wang Y."/>
            <person name="Carvalho R."/>
            <person name="Voegtly L."/>
            <person name="Shi R."/>
            <person name="Duckworth R."/>
            <person name="Johnson A."/>
            <person name="Loviza R."/>
            <person name="Walstead R."/>
            <person name="Shah Z."/>
            <person name="Kiflezghi M."/>
            <person name="Wade K."/>
            <person name="Ball S.L."/>
            <person name="Bradley K.W."/>
            <person name="Asai D.J."/>
            <person name="Bowman C.A."/>
            <person name="Russell D.A."/>
            <person name="Pope W.H."/>
            <person name="Jacobs-Sera D."/>
            <person name="Hendrix R.W."/>
            <person name="Hatfull G.F."/>
        </authorList>
    </citation>
    <scope>NUCLEOTIDE SEQUENCE [LARGE SCALE GENOMIC DNA]</scope>
    <source>
        <strain evidence="1 2">DSM 27710</strain>
    </source>
</reference>
<dbReference type="Proteomes" id="UP000055590">
    <property type="component" value="Chromosome"/>
</dbReference>
<dbReference type="KEGG" id="vin:AKJ08_3627"/>
<accession>A0A0K1PI93</accession>
<evidence type="ECO:0000313" key="1">
    <source>
        <dbReference type="EMBL" id="AKU93240.1"/>
    </source>
</evidence>
<sequence>MSPASPERLRLPASIRRVRTLVFLAALASFVLSGCPDRNETTEKIGGAPGRMMQKAKEAAERAGDKAVERFEQLGDE</sequence>
<dbReference type="STRING" id="1391653.AKJ08_3627"/>
<protein>
    <submittedName>
        <fullName evidence="1">Uncharacterized protein</fullName>
    </submittedName>
</protein>
<dbReference type="RefSeq" id="WP_050727287.1">
    <property type="nucleotide sequence ID" value="NZ_CP012332.1"/>
</dbReference>